<evidence type="ECO:0000259" key="5">
    <source>
        <dbReference type="Pfam" id="PF00107"/>
    </source>
</evidence>
<sequence length="345" mass="37791">MKAAVLERPGELVIKDREMAVCGDDEILVKVEACNICKTDLKCFSVGQRDLIYPRVLGHEIAGIIVQKGNRAMGYHVGQRVHVHPGIICGKCDYCTDKKDNLCDHVQIMGFNYDGGFQEYLRIPAEGVKGRILNVISNEDLNFEEISFIEPLACCVNIQDSLEMNPSSVMVIIGGGRMGALNLLLAKASGIKRVLLIEENEKRCKSGMKLGFDQVFSGKTEDIIEQIKAATGGMGADVVIPCCPGPGALDLALKILRKNGQLGYFSGVINEDDVRPEINLIHYKEISVKGSYGCSCAHSRKAKALLECGKIDVKPLISHRVRLDELALGMKFVKNSDGYSTIVKF</sequence>
<evidence type="ECO:0000313" key="7">
    <source>
        <dbReference type="EMBL" id="MBC3804422.1"/>
    </source>
</evidence>
<protein>
    <submittedName>
        <fullName evidence="7">Alcohol dehydrogenase catalytic domain-containing protein</fullName>
    </submittedName>
</protein>
<evidence type="ECO:0000256" key="1">
    <source>
        <dbReference type="ARBA" id="ARBA00022723"/>
    </source>
</evidence>
<keyword evidence="8" id="KW-1185">Reference proteome</keyword>
<keyword evidence="2 4" id="KW-0862">Zinc</keyword>
<name>A0ABR6WUY4_9FIRM</name>
<dbReference type="Proteomes" id="UP000603234">
    <property type="component" value="Unassembled WGS sequence"/>
</dbReference>
<comment type="caution">
    <text evidence="7">The sequence shown here is derived from an EMBL/GenBank/DDBJ whole genome shotgun (WGS) entry which is preliminary data.</text>
</comment>
<dbReference type="PROSITE" id="PS00059">
    <property type="entry name" value="ADH_ZINC"/>
    <property type="match status" value="1"/>
</dbReference>
<evidence type="ECO:0000256" key="3">
    <source>
        <dbReference type="ARBA" id="ARBA00023002"/>
    </source>
</evidence>
<evidence type="ECO:0000256" key="2">
    <source>
        <dbReference type="ARBA" id="ARBA00022833"/>
    </source>
</evidence>
<dbReference type="InterPro" id="IPR036291">
    <property type="entry name" value="NAD(P)-bd_dom_sf"/>
</dbReference>
<proteinExistence type="inferred from homology"/>
<feature type="domain" description="Alcohol dehydrogenase-like N-terminal" evidence="6">
    <location>
        <begin position="23"/>
        <end position="127"/>
    </location>
</feature>
<evidence type="ECO:0000256" key="4">
    <source>
        <dbReference type="RuleBase" id="RU361277"/>
    </source>
</evidence>
<accession>A0ABR6WUY4</accession>
<feature type="domain" description="Alcohol dehydrogenase-like C-terminal" evidence="5">
    <location>
        <begin position="179"/>
        <end position="299"/>
    </location>
</feature>
<reference evidence="7 8" key="1">
    <citation type="journal article" date="2020" name="mSystems">
        <title>Defining Genomic and Predicted Metabolic Features of the Acetobacterium Genus.</title>
        <authorList>
            <person name="Ross D.E."/>
            <person name="Marshall C.W."/>
            <person name="Gulliver D."/>
            <person name="May H.D."/>
            <person name="Norman R.S."/>
        </authorList>
    </citation>
    <scope>NUCLEOTIDE SEQUENCE [LARGE SCALE GENOMIC DNA]</scope>
    <source>
        <strain evidence="7 8">DSM 8238</strain>
    </source>
</reference>
<dbReference type="SUPFAM" id="SSF51735">
    <property type="entry name" value="NAD(P)-binding Rossmann-fold domains"/>
    <property type="match status" value="1"/>
</dbReference>
<comment type="cofactor">
    <cofactor evidence="4">
        <name>Zn(2+)</name>
        <dbReference type="ChEBI" id="CHEBI:29105"/>
    </cofactor>
</comment>
<dbReference type="Gene3D" id="3.90.180.10">
    <property type="entry name" value="Medium-chain alcohol dehydrogenases, catalytic domain"/>
    <property type="match status" value="1"/>
</dbReference>
<dbReference type="PANTHER" id="PTHR43401">
    <property type="entry name" value="L-THREONINE 3-DEHYDROGENASE"/>
    <property type="match status" value="1"/>
</dbReference>
<dbReference type="InterPro" id="IPR013154">
    <property type="entry name" value="ADH-like_N"/>
</dbReference>
<dbReference type="PANTHER" id="PTHR43401:SF2">
    <property type="entry name" value="L-THREONINE 3-DEHYDROGENASE"/>
    <property type="match status" value="1"/>
</dbReference>
<comment type="similarity">
    <text evidence="4">Belongs to the zinc-containing alcohol dehydrogenase family.</text>
</comment>
<dbReference type="Pfam" id="PF00107">
    <property type="entry name" value="ADH_zinc_N"/>
    <property type="match status" value="1"/>
</dbReference>
<dbReference type="InterPro" id="IPR011032">
    <property type="entry name" value="GroES-like_sf"/>
</dbReference>
<gene>
    <name evidence="7" type="ORF">GH808_08255</name>
</gene>
<organism evidence="7 8">
    <name type="scientific">Acetobacterium fimetarium</name>
    <dbReference type="NCBI Taxonomy" id="52691"/>
    <lineage>
        <taxon>Bacteria</taxon>
        <taxon>Bacillati</taxon>
        <taxon>Bacillota</taxon>
        <taxon>Clostridia</taxon>
        <taxon>Eubacteriales</taxon>
        <taxon>Eubacteriaceae</taxon>
        <taxon>Acetobacterium</taxon>
    </lineage>
</organism>
<keyword evidence="1 4" id="KW-0479">Metal-binding</keyword>
<evidence type="ECO:0000313" key="8">
    <source>
        <dbReference type="Proteomes" id="UP000603234"/>
    </source>
</evidence>
<dbReference type="EMBL" id="WJBC01000010">
    <property type="protein sequence ID" value="MBC3804422.1"/>
    <property type="molecule type" value="Genomic_DNA"/>
</dbReference>
<dbReference type="Gene3D" id="3.40.50.720">
    <property type="entry name" value="NAD(P)-binding Rossmann-like Domain"/>
    <property type="match status" value="1"/>
</dbReference>
<dbReference type="RefSeq" id="WP_186842309.1">
    <property type="nucleotide sequence ID" value="NZ_WJBC01000010.1"/>
</dbReference>
<dbReference type="InterPro" id="IPR013149">
    <property type="entry name" value="ADH-like_C"/>
</dbReference>
<dbReference type="Pfam" id="PF08240">
    <property type="entry name" value="ADH_N"/>
    <property type="match status" value="1"/>
</dbReference>
<dbReference type="InterPro" id="IPR002328">
    <property type="entry name" value="ADH_Zn_CS"/>
</dbReference>
<keyword evidence="3" id="KW-0560">Oxidoreductase</keyword>
<dbReference type="SUPFAM" id="SSF50129">
    <property type="entry name" value="GroES-like"/>
    <property type="match status" value="1"/>
</dbReference>
<evidence type="ECO:0000259" key="6">
    <source>
        <dbReference type="Pfam" id="PF08240"/>
    </source>
</evidence>
<dbReference type="InterPro" id="IPR050129">
    <property type="entry name" value="Zn_alcohol_dh"/>
</dbReference>